<comment type="caution">
    <text evidence="2">The sequence shown here is derived from an EMBL/GenBank/DDBJ whole genome shotgun (WGS) entry which is preliminary data.</text>
</comment>
<sequence length="45" mass="4708">GRAPPRRSAPRAGQGDGRAGSVGSWAFLHRRVLAARPFGGRVQPA</sequence>
<keyword evidence="3" id="KW-1185">Reference proteome</keyword>
<proteinExistence type="predicted"/>
<evidence type="ECO:0000313" key="2">
    <source>
        <dbReference type="EMBL" id="EFH11230.1"/>
    </source>
</evidence>
<feature type="region of interest" description="Disordered" evidence="1">
    <location>
        <begin position="1"/>
        <end position="23"/>
    </location>
</feature>
<gene>
    <name evidence="2" type="ORF">HMPREF0731_2548</name>
</gene>
<feature type="non-terminal residue" evidence="2">
    <location>
        <position position="1"/>
    </location>
</feature>
<name>D5RN87_9PROT</name>
<accession>D5RN87</accession>
<evidence type="ECO:0000313" key="3">
    <source>
        <dbReference type="Proteomes" id="UP000005324"/>
    </source>
</evidence>
<protein>
    <submittedName>
        <fullName evidence="2">Uncharacterized protein</fullName>
    </submittedName>
</protein>
<organism evidence="2 3">
    <name type="scientific">Pseudoroseomonas cervicalis ATCC 49957</name>
    <dbReference type="NCBI Taxonomy" id="525371"/>
    <lineage>
        <taxon>Bacteria</taxon>
        <taxon>Pseudomonadati</taxon>
        <taxon>Pseudomonadota</taxon>
        <taxon>Alphaproteobacteria</taxon>
        <taxon>Acetobacterales</taxon>
        <taxon>Roseomonadaceae</taxon>
        <taxon>Roseomonas</taxon>
    </lineage>
</organism>
<reference evidence="2 3" key="1">
    <citation type="submission" date="2010-04" db="EMBL/GenBank/DDBJ databases">
        <authorList>
            <person name="Qin X."/>
            <person name="Bachman B."/>
            <person name="Battles P."/>
            <person name="Bell A."/>
            <person name="Bess C."/>
            <person name="Bickham C."/>
            <person name="Chaboub L."/>
            <person name="Chen D."/>
            <person name="Coyle M."/>
            <person name="Deiros D.R."/>
            <person name="Dinh H."/>
            <person name="Forbes L."/>
            <person name="Fowler G."/>
            <person name="Francisco L."/>
            <person name="Fu Q."/>
            <person name="Gubbala S."/>
            <person name="Hale W."/>
            <person name="Han Y."/>
            <person name="Hemphill L."/>
            <person name="Highlander S.K."/>
            <person name="Hirani K."/>
            <person name="Hogues M."/>
            <person name="Jackson L."/>
            <person name="Jakkamsetti A."/>
            <person name="Javaid M."/>
            <person name="Jiang H."/>
            <person name="Korchina V."/>
            <person name="Kovar C."/>
            <person name="Lara F."/>
            <person name="Lee S."/>
            <person name="Mata R."/>
            <person name="Mathew T."/>
            <person name="Moen C."/>
            <person name="Morales K."/>
            <person name="Munidasa M."/>
            <person name="Nazareth L."/>
            <person name="Ngo R."/>
            <person name="Nguyen L."/>
            <person name="Okwuonu G."/>
            <person name="Ongeri F."/>
            <person name="Patil S."/>
            <person name="Petrosino J."/>
            <person name="Pham C."/>
            <person name="Pham P."/>
            <person name="Pu L.-L."/>
            <person name="Puazo M."/>
            <person name="Raj R."/>
            <person name="Reid J."/>
            <person name="Rouhana J."/>
            <person name="Saada N."/>
            <person name="Shang Y."/>
            <person name="Simmons D."/>
            <person name="Thornton R."/>
            <person name="Warren J."/>
            <person name="Weissenberger G."/>
            <person name="Zhang J."/>
            <person name="Zhang L."/>
            <person name="Zhou C."/>
            <person name="Zhu D."/>
            <person name="Muzny D."/>
            <person name="Worley K."/>
            <person name="Gibbs R."/>
        </authorList>
    </citation>
    <scope>NUCLEOTIDE SEQUENCE [LARGE SCALE GENOMIC DNA]</scope>
    <source>
        <strain evidence="2 3">ATCC 49957</strain>
    </source>
</reference>
<dbReference type="AlphaFoldDB" id="D5RN87"/>
<dbReference type="Proteomes" id="UP000005324">
    <property type="component" value="Unassembled WGS sequence"/>
</dbReference>
<dbReference type="HOGENOM" id="CLU_3193403_0_0_5"/>
<evidence type="ECO:0000256" key="1">
    <source>
        <dbReference type="SAM" id="MobiDB-lite"/>
    </source>
</evidence>
<dbReference type="EMBL" id="ADVL01000437">
    <property type="protein sequence ID" value="EFH11230.1"/>
    <property type="molecule type" value="Genomic_DNA"/>
</dbReference>